<name>A0ABR9RW93_9ACTN</name>
<evidence type="ECO:0000313" key="3">
    <source>
        <dbReference type="Proteomes" id="UP000756387"/>
    </source>
</evidence>
<proteinExistence type="predicted"/>
<keyword evidence="1" id="KW-0472">Membrane</keyword>
<evidence type="ECO:0000313" key="2">
    <source>
        <dbReference type="EMBL" id="MBE7325380.1"/>
    </source>
</evidence>
<feature type="transmembrane region" description="Helical" evidence="1">
    <location>
        <begin position="361"/>
        <end position="380"/>
    </location>
</feature>
<keyword evidence="1" id="KW-0812">Transmembrane</keyword>
<protein>
    <submittedName>
        <fullName evidence="2">Uncharacterized protein</fullName>
    </submittedName>
</protein>
<dbReference type="EMBL" id="JADCSA010000011">
    <property type="protein sequence ID" value="MBE7325380.1"/>
    <property type="molecule type" value="Genomic_DNA"/>
</dbReference>
<gene>
    <name evidence="2" type="ORF">IEQ44_12015</name>
</gene>
<keyword evidence="1" id="KW-1133">Transmembrane helix</keyword>
<reference evidence="2 3" key="1">
    <citation type="submission" date="2020-10" db="EMBL/GenBank/DDBJ databases">
        <title>Nocardioides sp. isolated from sludge.</title>
        <authorList>
            <person name="Zhang X."/>
        </authorList>
    </citation>
    <scope>NUCLEOTIDE SEQUENCE [LARGE SCALE GENOMIC DNA]</scope>
    <source>
        <strain evidence="2 3">Y6</strain>
    </source>
</reference>
<keyword evidence="3" id="KW-1185">Reference proteome</keyword>
<dbReference type="RefSeq" id="WP_193638702.1">
    <property type="nucleotide sequence ID" value="NZ_JADCSA010000011.1"/>
</dbReference>
<comment type="caution">
    <text evidence="2">The sequence shown here is derived from an EMBL/GenBank/DDBJ whole genome shotgun (WGS) entry which is preliminary data.</text>
</comment>
<dbReference type="Proteomes" id="UP000756387">
    <property type="component" value="Unassembled WGS sequence"/>
</dbReference>
<sequence>MSATSADVTLRPLLGWIHPADGEAVDPAAVLAHLRRHGIVGSVQSGAIGVDEPCTLVVLVDDVERVQVVRDGRVGAGAPVTSFAPALGRELEVEVLLGDEFYGDVDAGGEDTPELPDVALCRVVDSALPLLAHTLGPLDASVVDRWTILRFEEEWVDVEQHGWLGGDLPLLVLRRNGRSREIQVVTRWNDSSGHALTREPDLMPAFTEMEGPAMAALTNPHLAADSDLRAVLAHPRFRHLDLLEVASVLQSAMDDGWSARVLTALGLPSLAADVHEGRAELPDPTHVGATSLGRSLVDTVLRYYDAPHEEVRRRTPYGKLYDRVQRHPVAAGAMITTEVAASVAALAAGVRPGRGTAARTALLSAGVVGLLDATMGAVLATRRFRRRRLTA</sequence>
<organism evidence="2 3">
    <name type="scientific">Nocardioides malaquae</name>
    <dbReference type="NCBI Taxonomy" id="2773426"/>
    <lineage>
        <taxon>Bacteria</taxon>
        <taxon>Bacillati</taxon>
        <taxon>Actinomycetota</taxon>
        <taxon>Actinomycetes</taxon>
        <taxon>Propionibacteriales</taxon>
        <taxon>Nocardioidaceae</taxon>
        <taxon>Nocardioides</taxon>
    </lineage>
</organism>
<evidence type="ECO:0000256" key="1">
    <source>
        <dbReference type="SAM" id="Phobius"/>
    </source>
</evidence>
<accession>A0ABR9RW93</accession>